<evidence type="ECO:0000313" key="6">
    <source>
        <dbReference type="EMBL" id="BBU47847.1"/>
    </source>
</evidence>
<evidence type="ECO:0000256" key="4">
    <source>
        <dbReference type="ARBA" id="ARBA00023136"/>
    </source>
</evidence>
<comment type="subcellular location">
    <subcellularLocation>
        <location evidence="1">Membrane</location>
        <topology evidence="1">Multi-pass membrane protein</topology>
    </subcellularLocation>
</comment>
<dbReference type="GO" id="GO:0016020">
    <property type="term" value="C:membrane"/>
    <property type="evidence" value="ECO:0007669"/>
    <property type="project" value="UniProtKB-SubCell"/>
</dbReference>
<dbReference type="KEGG" id="mfel:JPM2_5400"/>
<feature type="transmembrane region" description="Helical" evidence="5">
    <location>
        <begin position="317"/>
        <end position="338"/>
    </location>
</feature>
<gene>
    <name evidence="6" type="ORF">JPM2_5400</name>
</gene>
<reference evidence="6 7" key="1">
    <citation type="submission" date="2020-01" db="EMBL/GenBank/DDBJ databases">
        <title>Complete genome sequence of Mycoplasma felis strain Myco-2.</title>
        <authorList>
            <person name="Kinoshita Y."/>
            <person name="Niwa H."/>
            <person name="Uchida-Fujii E."/>
            <person name="Nukada T."/>
        </authorList>
    </citation>
    <scope>NUCLEOTIDE SEQUENCE [LARGE SCALE GENOMIC DNA]</scope>
    <source>
        <strain evidence="6 7">Myco-2</strain>
    </source>
</reference>
<dbReference type="Pfam" id="PF02535">
    <property type="entry name" value="Zip"/>
    <property type="match status" value="1"/>
</dbReference>
<keyword evidence="3 5" id="KW-1133">Transmembrane helix</keyword>
<feature type="transmembrane region" description="Helical" evidence="5">
    <location>
        <begin position="224"/>
        <end position="242"/>
    </location>
</feature>
<proteinExistence type="predicted"/>
<dbReference type="GO" id="GO:0046873">
    <property type="term" value="F:metal ion transmembrane transporter activity"/>
    <property type="evidence" value="ECO:0007669"/>
    <property type="project" value="InterPro"/>
</dbReference>
<feature type="transmembrane region" description="Helical" evidence="5">
    <location>
        <begin position="57"/>
        <end position="76"/>
    </location>
</feature>
<feature type="transmembrane region" description="Helical" evidence="5">
    <location>
        <begin position="183"/>
        <end position="204"/>
    </location>
</feature>
<accession>A0A809S154</accession>
<keyword evidence="7" id="KW-1185">Reference proteome</keyword>
<evidence type="ECO:0000256" key="3">
    <source>
        <dbReference type="ARBA" id="ARBA00022989"/>
    </source>
</evidence>
<organism evidence="6 7">
    <name type="scientific">Mycoplasmopsis felis</name>
    <dbReference type="NCBI Taxonomy" id="33923"/>
    <lineage>
        <taxon>Bacteria</taxon>
        <taxon>Bacillati</taxon>
        <taxon>Mycoplasmatota</taxon>
        <taxon>Mycoplasmoidales</taxon>
        <taxon>Metamycoplasmataceae</taxon>
        <taxon>Mycoplasmopsis</taxon>
    </lineage>
</organism>
<dbReference type="RefSeq" id="WP_174235060.1">
    <property type="nucleotide sequence ID" value="NZ_AP022325.1"/>
</dbReference>
<keyword evidence="4 5" id="KW-0472">Membrane</keyword>
<dbReference type="EMBL" id="AP022325">
    <property type="protein sequence ID" value="BBU47847.1"/>
    <property type="molecule type" value="Genomic_DNA"/>
</dbReference>
<evidence type="ECO:0008006" key="8">
    <source>
        <dbReference type="Google" id="ProtNLM"/>
    </source>
</evidence>
<dbReference type="AlphaFoldDB" id="A0A809S154"/>
<dbReference type="Proteomes" id="UP000464317">
    <property type="component" value="Chromosome"/>
</dbReference>
<feature type="transmembrane region" description="Helical" evidence="5">
    <location>
        <begin position="96"/>
        <end position="123"/>
    </location>
</feature>
<feature type="transmembrane region" description="Helical" evidence="5">
    <location>
        <begin position="20"/>
        <end position="45"/>
    </location>
</feature>
<name>A0A809S154_9BACT</name>
<dbReference type="InterPro" id="IPR003689">
    <property type="entry name" value="ZIP"/>
</dbReference>
<feature type="transmembrane region" description="Helical" evidence="5">
    <location>
        <begin position="286"/>
        <end position="305"/>
    </location>
</feature>
<evidence type="ECO:0000256" key="1">
    <source>
        <dbReference type="ARBA" id="ARBA00004141"/>
    </source>
</evidence>
<evidence type="ECO:0000313" key="7">
    <source>
        <dbReference type="Proteomes" id="UP000464317"/>
    </source>
</evidence>
<keyword evidence="2 5" id="KW-0812">Transmembrane</keyword>
<evidence type="ECO:0000256" key="2">
    <source>
        <dbReference type="ARBA" id="ARBA00022692"/>
    </source>
</evidence>
<protein>
    <recommendedName>
        <fullName evidence="8">Metal transporter</fullName>
    </recommendedName>
</protein>
<feature type="transmembrane region" description="Helical" evidence="5">
    <location>
        <begin position="254"/>
        <end position="274"/>
    </location>
</feature>
<evidence type="ECO:0000256" key="5">
    <source>
        <dbReference type="SAM" id="Phobius"/>
    </source>
</evidence>
<sequence>MQWISDLYVYLNDNIQIQWASKLILVFIFLFALLLIPIILSLVLPFFKNILKGKSKVYLYAFSTGFFIILSIFGFLKESLEVSSFQGEKNGYSSTQTYLTNIGLVAGGTLTGIIFSFVLKFAISFQLNKKLMSSKKLSIFIHQHEHSDHVHTHSHSDFMNNKDDKLSLVEDTLKEKVEGKLKLIALLLLLTHRIPEGLLIGYSLNQHIPVDGVIYSQNSALTTAYFLSLIFHLIPEETIFYLRLRESGLSPWKALFVSFIGLFLFLPFMLIGIYVGDFINSFLKSFIYAGISGVFLFTSLVEFFPEFYHEIFNKKKWLITLIFLFMGVIFAVIILSFHTHSHGI</sequence>